<evidence type="ECO:0008006" key="2">
    <source>
        <dbReference type="Google" id="ProtNLM"/>
    </source>
</evidence>
<accession>A0A381VC68</accession>
<dbReference type="EMBL" id="UINC01008268">
    <property type="protein sequence ID" value="SVA37247.1"/>
    <property type="molecule type" value="Genomic_DNA"/>
</dbReference>
<sequence>MDNETTMQPFAAGDIFIGCTLLNDPNDDHAGFGRIRQYDEGFNYKGELWTKGGSHLVGGLSFDRNGILWAFNDLSVIHVDPQSGRQLPLAQSFLPRVYRSASFASDGSIYLGEHMLADDPPPGIEKLTTIQFPRIPGDGVLGYGNIYKYDADWQLVKEYDVDNCPEMTGFKGVTHSTLHPSEQFLTYTAETGKRIMRYDVVNDRQMPDLLTYPGDDLRDGVWAIAVAHLPDGRLAVTRGESFDLVDKKGAIVREYPLEGYGWSEICPCQDSEHVIASNIWNGLVVKVNLVTGVVVARLDTGFKAPERTLAGHAEFPG</sequence>
<dbReference type="SUPFAM" id="SSF75011">
    <property type="entry name" value="3-carboxy-cis,cis-mucoante lactonizing enzyme"/>
    <property type="match status" value="1"/>
</dbReference>
<protein>
    <recommendedName>
        <fullName evidence="2">SMP-30/Gluconolactonase/LRE-like region domain-containing protein</fullName>
    </recommendedName>
</protein>
<evidence type="ECO:0000313" key="1">
    <source>
        <dbReference type="EMBL" id="SVA37247.1"/>
    </source>
</evidence>
<name>A0A381VC68_9ZZZZ</name>
<organism evidence="1">
    <name type="scientific">marine metagenome</name>
    <dbReference type="NCBI Taxonomy" id="408172"/>
    <lineage>
        <taxon>unclassified sequences</taxon>
        <taxon>metagenomes</taxon>
        <taxon>ecological metagenomes</taxon>
    </lineage>
</organism>
<gene>
    <name evidence="1" type="ORF">METZ01_LOCUS90101</name>
</gene>
<reference evidence="1" key="1">
    <citation type="submission" date="2018-05" db="EMBL/GenBank/DDBJ databases">
        <authorList>
            <person name="Lanie J.A."/>
            <person name="Ng W.-L."/>
            <person name="Kazmierczak K.M."/>
            <person name="Andrzejewski T.M."/>
            <person name="Davidsen T.M."/>
            <person name="Wayne K.J."/>
            <person name="Tettelin H."/>
            <person name="Glass J.I."/>
            <person name="Rusch D."/>
            <person name="Podicherti R."/>
            <person name="Tsui H.-C.T."/>
            <person name="Winkler M.E."/>
        </authorList>
    </citation>
    <scope>NUCLEOTIDE SEQUENCE</scope>
</reference>
<dbReference type="AlphaFoldDB" id="A0A381VC68"/>
<proteinExistence type="predicted"/>